<dbReference type="AlphaFoldDB" id="A0A1Y2FM31"/>
<keyword evidence="3" id="KW-1185">Reference proteome</keyword>
<organism evidence="2 3">
    <name type="scientific">Protomyces lactucae-debilis</name>
    <dbReference type="NCBI Taxonomy" id="2754530"/>
    <lineage>
        <taxon>Eukaryota</taxon>
        <taxon>Fungi</taxon>
        <taxon>Dikarya</taxon>
        <taxon>Ascomycota</taxon>
        <taxon>Taphrinomycotina</taxon>
        <taxon>Taphrinomycetes</taxon>
        <taxon>Taphrinales</taxon>
        <taxon>Protomycetaceae</taxon>
        <taxon>Protomyces</taxon>
    </lineage>
</organism>
<evidence type="ECO:0000313" key="3">
    <source>
        <dbReference type="Proteomes" id="UP000193685"/>
    </source>
</evidence>
<dbReference type="GeneID" id="63788340"/>
<comment type="caution">
    <text evidence="2">The sequence shown here is derived from an EMBL/GenBank/DDBJ whole genome shotgun (WGS) entry which is preliminary data.</text>
</comment>
<evidence type="ECO:0000256" key="1">
    <source>
        <dbReference type="SAM" id="MobiDB-lite"/>
    </source>
</evidence>
<evidence type="ECO:0000313" key="2">
    <source>
        <dbReference type="EMBL" id="ORY84414.1"/>
    </source>
</evidence>
<accession>A0A1Y2FM31</accession>
<proteinExistence type="predicted"/>
<sequence>MSSLANSIQELDLTAALSPDYTSHHVPSDYSPLLYSFKTITETVKQPIAKGGVASEAALKATEAVDSVAQAARNVAGSAAAQVKGTAKQAEGAAENLTSGSATAQVKGTAQQAEAAAKYAQGSATKKVDELKQAAKDTLNKL</sequence>
<protein>
    <submittedName>
        <fullName evidence="2">Uncharacterized protein</fullName>
    </submittedName>
</protein>
<dbReference type="RefSeq" id="XP_040726432.1">
    <property type="nucleotide sequence ID" value="XM_040871741.1"/>
</dbReference>
<reference evidence="2 3" key="1">
    <citation type="submission" date="2016-07" db="EMBL/GenBank/DDBJ databases">
        <title>Pervasive Adenine N6-methylation of Active Genes in Fungi.</title>
        <authorList>
            <consortium name="DOE Joint Genome Institute"/>
            <person name="Mondo S.J."/>
            <person name="Dannebaum R.O."/>
            <person name="Kuo R.C."/>
            <person name="Labutti K."/>
            <person name="Haridas S."/>
            <person name="Kuo A."/>
            <person name="Salamov A."/>
            <person name="Ahrendt S.R."/>
            <person name="Lipzen A."/>
            <person name="Sullivan W."/>
            <person name="Andreopoulos W.B."/>
            <person name="Clum A."/>
            <person name="Lindquist E."/>
            <person name="Daum C."/>
            <person name="Ramamoorthy G.K."/>
            <person name="Gryganskyi A."/>
            <person name="Culley D."/>
            <person name="Magnuson J.K."/>
            <person name="James T.Y."/>
            <person name="O'Malley M.A."/>
            <person name="Stajich J.E."/>
            <person name="Spatafora J.W."/>
            <person name="Visel A."/>
            <person name="Grigoriev I.V."/>
        </authorList>
    </citation>
    <scope>NUCLEOTIDE SEQUENCE [LARGE SCALE GENOMIC DNA]</scope>
    <source>
        <strain evidence="2 3">12-1054</strain>
    </source>
</reference>
<dbReference type="EMBL" id="MCFI01000006">
    <property type="protein sequence ID" value="ORY84414.1"/>
    <property type="molecule type" value="Genomic_DNA"/>
</dbReference>
<feature type="region of interest" description="Disordered" evidence="1">
    <location>
        <begin position="86"/>
        <end position="108"/>
    </location>
</feature>
<name>A0A1Y2FM31_PROLT</name>
<feature type="compositionally biased region" description="Polar residues" evidence="1">
    <location>
        <begin position="96"/>
        <end position="108"/>
    </location>
</feature>
<dbReference type="Proteomes" id="UP000193685">
    <property type="component" value="Unassembled WGS sequence"/>
</dbReference>
<gene>
    <name evidence="2" type="ORF">BCR37DRAFT_397795</name>
</gene>